<evidence type="ECO:0000256" key="5">
    <source>
        <dbReference type="ARBA" id="ARBA00022824"/>
    </source>
</evidence>
<feature type="domain" description="CBM6" evidence="12">
    <location>
        <begin position="60"/>
        <end position="192"/>
    </location>
</feature>
<evidence type="ECO:0000256" key="3">
    <source>
        <dbReference type="ARBA" id="ARBA00022692"/>
    </source>
</evidence>
<keyword evidence="8" id="KW-0325">Glycoprotein</keyword>
<evidence type="ECO:0000256" key="1">
    <source>
        <dbReference type="ARBA" id="ARBA00004115"/>
    </source>
</evidence>
<evidence type="ECO:0000256" key="6">
    <source>
        <dbReference type="ARBA" id="ARBA00022989"/>
    </source>
</evidence>
<evidence type="ECO:0000313" key="14">
    <source>
        <dbReference type="Proteomes" id="UP000006844"/>
    </source>
</evidence>
<feature type="domain" description="Fibronectin type-III" evidence="11">
    <location>
        <begin position="206"/>
        <end position="302"/>
    </location>
</feature>
<keyword evidence="9" id="KW-0119">Carbohydrate metabolism</keyword>
<dbReference type="eggNOG" id="COG2273">
    <property type="taxonomic scope" value="Bacteria"/>
</dbReference>
<dbReference type="PANTHER" id="PTHR13460:SF0">
    <property type="entry name" value="MALECTIN"/>
    <property type="match status" value="1"/>
</dbReference>
<dbReference type="Gene3D" id="2.60.40.10">
    <property type="entry name" value="Immunoglobulins"/>
    <property type="match status" value="1"/>
</dbReference>
<evidence type="ECO:0000259" key="11">
    <source>
        <dbReference type="PROSITE" id="PS50853"/>
    </source>
</evidence>
<dbReference type="PANTHER" id="PTHR13460">
    <property type="match status" value="1"/>
</dbReference>
<dbReference type="GO" id="GO:0016020">
    <property type="term" value="C:membrane"/>
    <property type="evidence" value="ECO:0007669"/>
    <property type="project" value="TreeGrafter"/>
</dbReference>
<dbReference type="InterPro" id="IPR008979">
    <property type="entry name" value="Galactose-bd-like_sf"/>
</dbReference>
<dbReference type="PROSITE" id="PS50853">
    <property type="entry name" value="FN3"/>
    <property type="match status" value="1"/>
</dbReference>
<dbReference type="InterPro" id="IPR013783">
    <property type="entry name" value="Ig-like_fold"/>
</dbReference>
<keyword evidence="7" id="KW-0472">Membrane</keyword>
<feature type="signal peptide" evidence="10">
    <location>
        <begin position="1"/>
        <end position="21"/>
    </location>
</feature>
<comment type="subcellular location">
    <subcellularLocation>
        <location evidence="1">Endoplasmic reticulum membrane</location>
        <topology evidence="1">Single-pass type I membrane protein</topology>
    </subcellularLocation>
</comment>
<accession>E8V7F5</accession>
<dbReference type="HOGENOM" id="CLU_606819_0_0_0"/>
<gene>
    <name evidence="13" type="ordered locus">AciPR4_3173</name>
</gene>
<comment type="similarity">
    <text evidence="2">Belongs to the malectin family.</text>
</comment>
<name>E8V7F5_TERSS</name>
<protein>
    <submittedName>
        <fullName evidence="13">Carbohydrate binding family 6</fullName>
    </submittedName>
</protein>
<reference evidence="13 14" key="1">
    <citation type="journal article" date="2012" name="Stand. Genomic Sci.">
        <title>Complete genome sequence of Terriglobus saanensis type strain SP1PR4(T), an Acidobacteria from tundra soil.</title>
        <authorList>
            <person name="Rawat S.R."/>
            <person name="Mannisto M.K."/>
            <person name="Starovoytov V."/>
            <person name="Goodwin L."/>
            <person name="Nolan M."/>
            <person name="Hauser L."/>
            <person name="Land M."/>
            <person name="Davenport K.W."/>
            <person name="Woyke T."/>
            <person name="Haggblom M.M."/>
        </authorList>
    </citation>
    <scope>NUCLEOTIDE SEQUENCE</scope>
    <source>
        <strain evidence="14">ATCC BAA-1853 / DSM 23119 / SP1PR4</strain>
    </source>
</reference>
<dbReference type="EMBL" id="CP002467">
    <property type="protein sequence ID" value="ADV83929.1"/>
    <property type="molecule type" value="Genomic_DNA"/>
</dbReference>
<evidence type="ECO:0000256" key="9">
    <source>
        <dbReference type="ARBA" id="ARBA00023277"/>
    </source>
</evidence>
<sequence length="451" mass="47268">MKNALLALLLMLSLGAGTMLAQDSGACPTPQPTSKGNGLVAGVPVDGGGLRYYFPDALLGGFDCFEQLKSWFPSTIASTGSINPKHIVVDMAYADEGTATFFNVVVPVAGAYTLDFRYAFEEGLYPGVKDRPEGITVNGVLITNDMHFPETGSFEVYQDQTIVVPLVAGKNTVQMTNIAAQSVSRVDSMTVTPYNGAVPCEGLPTAISGLSAQAASTTQINLNWNASTAPMNCGSVTYNVYRSTTPAFTPSGSSLIASQLITPQYSDTNPVCDTTYYYAVAAADPNGTSSTSNQVTVATNECPAVGNVQINAGGPEVDPFVADIDFAGGGKQNHTNTIDLTAVPNPAPMAVYQSAHTGNFTYTIPGFNHGSTHTIRLHFAETYFKVAGARTFNVTINGNTALTNFDIFAASGGINKAIVEEFTLPASDSGSYVISFASVVNSSLLSGIEIH</sequence>
<keyword evidence="14" id="KW-1185">Reference proteome</keyword>
<dbReference type="InterPro" id="IPR036116">
    <property type="entry name" value="FN3_sf"/>
</dbReference>
<evidence type="ECO:0000256" key="7">
    <source>
        <dbReference type="ARBA" id="ARBA00023136"/>
    </source>
</evidence>
<dbReference type="Proteomes" id="UP000006844">
    <property type="component" value="Chromosome"/>
</dbReference>
<dbReference type="STRING" id="401053.AciPR4_3173"/>
<evidence type="ECO:0000256" key="8">
    <source>
        <dbReference type="ARBA" id="ARBA00023180"/>
    </source>
</evidence>
<evidence type="ECO:0000313" key="13">
    <source>
        <dbReference type="EMBL" id="ADV83929.1"/>
    </source>
</evidence>
<dbReference type="SUPFAM" id="SSF49785">
    <property type="entry name" value="Galactose-binding domain-like"/>
    <property type="match status" value="1"/>
</dbReference>
<keyword evidence="3" id="KW-0812">Transmembrane</keyword>
<dbReference type="OrthoDB" id="106484at2"/>
<dbReference type="InterPro" id="IPR021720">
    <property type="entry name" value="Malectin_dom"/>
</dbReference>
<keyword evidence="5" id="KW-0256">Endoplasmic reticulum</keyword>
<evidence type="ECO:0000256" key="10">
    <source>
        <dbReference type="SAM" id="SignalP"/>
    </source>
</evidence>
<dbReference type="Gene3D" id="2.60.120.260">
    <property type="entry name" value="Galactose-binding domain-like"/>
    <property type="match status" value="1"/>
</dbReference>
<dbReference type="RefSeq" id="WP_013569660.1">
    <property type="nucleotide sequence ID" value="NC_014963.1"/>
</dbReference>
<dbReference type="InterPro" id="IPR039155">
    <property type="entry name" value="MLEC"/>
</dbReference>
<dbReference type="KEGG" id="tsa:AciPR4_3173"/>
<evidence type="ECO:0000256" key="4">
    <source>
        <dbReference type="ARBA" id="ARBA00022729"/>
    </source>
</evidence>
<dbReference type="InterPro" id="IPR003961">
    <property type="entry name" value="FN3_dom"/>
</dbReference>
<dbReference type="CDD" id="cd00063">
    <property type="entry name" value="FN3"/>
    <property type="match status" value="1"/>
</dbReference>
<dbReference type="Gene3D" id="2.60.120.430">
    <property type="entry name" value="Galactose-binding lectin"/>
    <property type="match status" value="1"/>
</dbReference>
<dbReference type="InterPro" id="IPR005084">
    <property type="entry name" value="CBM6"/>
</dbReference>
<keyword evidence="4 10" id="KW-0732">Signal</keyword>
<dbReference type="AlphaFoldDB" id="E8V7F5"/>
<dbReference type="Pfam" id="PF11721">
    <property type="entry name" value="Malectin"/>
    <property type="match status" value="1"/>
</dbReference>
<organism evidence="13 14">
    <name type="scientific">Terriglobus saanensis (strain ATCC BAA-1853 / DSM 23119 / SP1PR4)</name>
    <dbReference type="NCBI Taxonomy" id="401053"/>
    <lineage>
        <taxon>Bacteria</taxon>
        <taxon>Pseudomonadati</taxon>
        <taxon>Acidobacteriota</taxon>
        <taxon>Terriglobia</taxon>
        <taxon>Terriglobales</taxon>
        <taxon>Acidobacteriaceae</taxon>
        <taxon>Terriglobus</taxon>
    </lineage>
</organism>
<dbReference type="PROSITE" id="PS51175">
    <property type="entry name" value="CBM6"/>
    <property type="match status" value="1"/>
</dbReference>
<dbReference type="SUPFAM" id="SSF49265">
    <property type="entry name" value="Fibronectin type III"/>
    <property type="match status" value="1"/>
</dbReference>
<evidence type="ECO:0000256" key="2">
    <source>
        <dbReference type="ARBA" id="ARBA00009141"/>
    </source>
</evidence>
<feature type="chain" id="PRO_5003233144" evidence="10">
    <location>
        <begin position="22"/>
        <end position="451"/>
    </location>
</feature>
<keyword evidence="6" id="KW-1133">Transmembrane helix</keyword>
<proteinExistence type="inferred from homology"/>
<evidence type="ECO:0000259" key="12">
    <source>
        <dbReference type="PROSITE" id="PS51175"/>
    </source>
</evidence>
<dbReference type="GO" id="GO:0030246">
    <property type="term" value="F:carbohydrate binding"/>
    <property type="evidence" value="ECO:0007669"/>
    <property type="project" value="InterPro"/>
</dbReference>